<proteinExistence type="predicted"/>
<dbReference type="EMBL" id="CP063145">
    <property type="protein sequence ID" value="QOR73080.1"/>
    <property type="molecule type" value="Genomic_DNA"/>
</dbReference>
<dbReference type="Proteomes" id="UP000593605">
    <property type="component" value="Chromosome"/>
</dbReference>
<accession>A0A7M1SZR9</accession>
<dbReference type="KEGG" id="civ:IMZ16_05915"/>
<evidence type="ECO:0000313" key="2">
    <source>
        <dbReference type="Proteomes" id="UP000593605"/>
    </source>
</evidence>
<protein>
    <submittedName>
        <fullName evidence="1">Uncharacterized protein</fullName>
    </submittedName>
</protein>
<reference evidence="1 2" key="1">
    <citation type="submission" date="2020-10" db="EMBL/GenBank/DDBJ databases">
        <title>Complete genome of Cruoricapor ignavus strain M1214 isolated from the blood culture of a febrile patient.</title>
        <authorList>
            <person name="Guglielmino C.J.D."/>
        </authorList>
    </citation>
    <scope>NUCLEOTIDE SEQUENCE [LARGE SCALE GENOMIC DNA]</scope>
    <source>
        <strain evidence="1 2">M1214</strain>
    </source>
</reference>
<dbReference type="AlphaFoldDB" id="A0A7M1SZR9"/>
<gene>
    <name evidence="1" type="ORF">IMZ16_05915</name>
</gene>
<sequence>METTETEVVTPAEETMTTGETVVPETNEAVVDTVATSTTTTVTTPEAATN</sequence>
<name>A0A7M1SZR9_9FLAO</name>
<dbReference type="RefSeq" id="WP_193439268.1">
    <property type="nucleotide sequence ID" value="NZ_CP063145.1"/>
</dbReference>
<organism evidence="1 2">
    <name type="scientific">Cruoricaptor ignavus</name>
    <dbReference type="NCBI Taxonomy" id="1118202"/>
    <lineage>
        <taxon>Bacteria</taxon>
        <taxon>Pseudomonadati</taxon>
        <taxon>Bacteroidota</taxon>
        <taxon>Flavobacteriia</taxon>
        <taxon>Flavobacteriales</taxon>
        <taxon>Weeksellaceae</taxon>
        <taxon>Cruoricaptor</taxon>
    </lineage>
</organism>
<evidence type="ECO:0000313" key="1">
    <source>
        <dbReference type="EMBL" id="QOR73080.1"/>
    </source>
</evidence>